<comment type="subcellular location">
    <subcellularLocation>
        <location evidence="1 7">Cell membrane</location>
        <topology evidence="1 7">Multi-pass membrane protein</topology>
    </subcellularLocation>
</comment>
<dbReference type="InterPro" id="IPR000515">
    <property type="entry name" value="MetI-like"/>
</dbReference>
<dbReference type="Gene3D" id="1.10.3720.10">
    <property type="entry name" value="MetI-like"/>
    <property type="match status" value="1"/>
</dbReference>
<dbReference type="SUPFAM" id="SSF161098">
    <property type="entry name" value="MetI-like"/>
    <property type="match status" value="1"/>
</dbReference>
<accession>A0A921LV79</accession>
<evidence type="ECO:0000256" key="5">
    <source>
        <dbReference type="ARBA" id="ARBA00022989"/>
    </source>
</evidence>
<dbReference type="Proteomes" id="UP000753256">
    <property type="component" value="Unassembled WGS sequence"/>
</dbReference>
<feature type="transmembrane region" description="Helical" evidence="7">
    <location>
        <begin position="110"/>
        <end position="133"/>
    </location>
</feature>
<name>A0A921LV79_9ACTN</name>
<proteinExistence type="inferred from homology"/>
<comment type="similarity">
    <text evidence="7">Belongs to the binding-protein-dependent transport system permease family.</text>
</comment>
<evidence type="ECO:0000256" key="7">
    <source>
        <dbReference type="RuleBase" id="RU363032"/>
    </source>
</evidence>
<dbReference type="CDD" id="cd06261">
    <property type="entry name" value="TM_PBP2"/>
    <property type="match status" value="1"/>
</dbReference>
<dbReference type="InterPro" id="IPR035906">
    <property type="entry name" value="MetI-like_sf"/>
</dbReference>
<dbReference type="PROSITE" id="PS50928">
    <property type="entry name" value="ABC_TM1"/>
    <property type="match status" value="1"/>
</dbReference>
<dbReference type="GO" id="GO:0055085">
    <property type="term" value="P:transmembrane transport"/>
    <property type="evidence" value="ECO:0007669"/>
    <property type="project" value="InterPro"/>
</dbReference>
<feature type="transmembrane region" description="Helical" evidence="7">
    <location>
        <begin position="145"/>
        <end position="173"/>
    </location>
</feature>
<keyword evidence="3" id="KW-1003">Cell membrane</keyword>
<evidence type="ECO:0000256" key="6">
    <source>
        <dbReference type="ARBA" id="ARBA00023136"/>
    </source>
</evidence>
<gene>
    <name evidence="9" type="ORF">K8V70_07190</name>
</gene>
<dbReference type="Pfam" id="PF00528">
    <property type="entry name" value="BPD_transp_1"/>
    <property type="match status" value="1"/>
</dbReference>
<organism evidence="9 10">
    <name type="scientific">Enorma phocaeensis</name>
    <dbReference type="NCBI Taxonomy" id="1871019"/>
    <lineage>
        <taxon>Bacteria</taxon>
        <taxon>Bacillati</taxon>
        <taxon>Actinomycetota</taxon>
        <taxon>Coriobacteriia</taxon>
        <taxon>Coriobacteriales</taxon>
        <taxon>Coriobacteriaceae</taxon>
        <taxon>Enorma</taxon>
    </lineage>
</organism>
<evidence type="ECO:0000256" key="3">
    <source>
        <dbReference type="ARBA" id="ARBA00022475"/>
    </source>
</evidence>
<evidence type="ECO:0000256" key="4">
    <source>
        <dbReference type="ARBA" id="ARBA00022692"/>
    </source>
</evidence>
<dbReference type="PANTHER" id="PTHR43163">
    <property type="entry name" value="DIPEPTIDE TRANSPORT SYSTEM PERMEASE PROTEIN DPPB-RELATED"/>
    <property type="match status" value="1"/>
</dbReference>
<keyword evidence="2 7" id="KW-0813">Transport</keyword>
<dbReference type="PANTHER" id="PTHR43163:SF9">
    <property type="entry name" value="ABC TRANSPORTER PERMEASE PROTEIN"/>
    <property type="match status" value="1"/>
</dbReference>
<reference evidence="9" key="1">
    <citation type="journal article" date="2021" name="PeerJ">
        <title>Extensive microbial diversity within the chicken gut microbiome revealed by metagenomics and culture.</title>
        <authorList>
            <person name="Gilroy R."/>
            <person name="Ravi A."/>
            <person name="Getino M."/>
            <person name="Pursley I."/>
            <person name="Horton D.L."/>
            <person name="Alikhan N.F."/>
            <person name="Baker D."/>
            <person name="Gharbi K."/>
            <person name="Hall N."/>
            <person name="Watson M."/>
            <person name="Adriaenssens E.M."/>
            <person name="Foster-Nyarko E."/>
            <person name="Jarju S."/>
            <person name="Secka A."/>
            <person name="Antonio M."/>
            <person name="Oren A."/>
            <person name="Chaudhuri R.R."/>
            <person name="La Ragione R."/>
            <person name="Hildebrand F."/>
            <person name="Pallen M.J."/>
        </authorList>
    </citation>
    <scope>NUCLEOTIDE SEQUENCE</scope>
    <source>
        <strain evidence="9">ChiHjej13B12-9602</strain>
    </source>
</reference>
<evidence type="ECO:0000259" key="8">
    <source>
        <dbReference type="PROSITE" id="PS50928"/>
    </source>
</evidence>
<reference evidence="9" key="2">
    <citation type="submission" date="2021-09" db="EMBL/GenBank/DDBJ databases">
        <authorList>
            <person name="Gilroy R."/>
        </authorList>
    </citation>
    <scope>NUCLEOTIDE SEQUENCE</scope>
    <source>
        <strain evidence="9">ChiHjej13B12-9602</strain>
    </source>
</reference>
<dbReference type="RefSeq" id="WP_273190505.1">
    <property type="nucleotide sequence ID" value="NZ_DYUZ01000029.1"/>
</dbReference>
<protein>
    <submittedName>
        <fullName evidence="9">ABC transporter permease</fullName>
    </submittedName>
</protein>
<evidence type="ECO:0000256" key="2">
    <source>
        <dbReference type="ARBA" id="ARBA00022448"/>
    </source>
</evidence>
<feature type="domain" description="ABC transmembrane type-1" evidence="8">
    <location>
        <begin position="106"/>
        <end position="319"/>
    </location>
</feature>
<dbReference type="GO" id="GO:0005886">
    <property type="term" value="C:plasma membrane"/>
    <property type="evidence" value="ECO:0007669"/>
    <property type="project" value="UniProtKB-SubCell"/>
</dbReference>
<keyword evidence="5 7" id="KW-1133">Transmembrane helix</keyword>
<dbReference type="EMBL" id="DYUZ01000029">
    <property type="protein sequence ID" value="HJG37625.1"/>
    <property type="molecule type" value="Genomic_DNA"/>
</dbReference>
<evidence type="ECO:0000313" key="10">
    <source>
        <dbReference type="Proteomes" id="UP000753256"/>
    </source>
</evidence>
<feature type="transmembrane region" description="Helical" evidence="7">
    <location>
        <begin position="193"/>
        <end position="213"/>
    </location>
</feature>
<evidence type="ECO:0000256" key="1">
    <source>
        <dbReference type="ARBA" id="ARBA00004651"/>
    </source>
</evidence>
<feature type="transmembrane region" description="Helical" evidence="7">
    <location>
        <begin position="12"/>
        <end position="34"/>
    </location>
</feature>
<keyword evidence="6 7" id="KW-0472">Membrane</keyword>
<keyword evidence="4 7" id="KW-0812">Transmembrane</keyword>
<comment type="caution">
    <text evidence="9">The sequence shown here is derived from an EMBL/GenBank/DDBJ whole genome shotgun (WGS) entry which is preliminary data.</text>
</comment>
<dbReference type="AlphaFoldDB" id="A0A921LV79"/>
<sequence length="334" mass="35804">MARDAPRRLPFCAQLACRFVLLMLAVSFVTFWLVGNSPIDPVQANVGQVAYTTMSPDRRNQLAERWDADTPVLERYAAWLGDAVRGDFGESLRYNEPVVTVVAERFASSVALLAASWLIAGVVGTTLGVVAGVRSGSVLDRMVRGYCYVLSATPTFWLALVALMIFSVYLGWFPLGFSVPIGSTGEVSIWVRLHHIVLPALVLSLTGIANVALHTREKTLDVMATDYVRLARARGEGTRSIVLRHGLRNLIIPALTLQCAQISEIFGGSILVEQVFSYPGLGQAAVTAGLGGDAPLLVGIALASAALVFAGNTLANVLYGVVDPRLRGEVAHVE</sequence>
<evidence type="ECO:0000313" key="9">
    <source>
        <dbReference type="EMBL" id="HJG37625.1"/>
    </source>
</evidence>